<dbReference type="EMBL" id="MFQS01000007">
    <property type="protein sequence ID" value="OGH83916.1"/>
    <property type="molecule type" value="Genomic_DNA"/>
</dbReference>
<sequence length="426" mass="47746">MNKKEQLKEIMKYIPSGAQTLSKNPTQYVVGVTPLTIAKAKGVYLWDEEGNKYLDTLLALGPMIFGYANERIDNAVKAQIDKGTIFSLPSEHELVLAKLLREVVPCAEMSRFVMDGNEATTGAVRLARQITGRDHVAKCGYHGFQDWSICTKSGRNSGVPEVFKTLTHDFKYNDIESLEKIFSDYPDKIAAVILEPVSSEPPTNDFLQKVQETAKKHGALLIFDEMVTGFRWALGGAQEYFKVTPDLACFSKAVSNGYPLSIISGKEEYMKRMDEIFVSMTFAGFTLGLVAAIETIKMMREFGDVHEHIHKLGESLINGGNEIATQNNLPIKFSGYGPHPVMTIKIEDDYTNRLLKSFIYQEMNKVGILFSASMMVGYAHQQEHIDFILREFKKICEQLAGIEDYKKLEAKLEGDVAAPRAVRIVQ</sequence>
<evidence type="ECO:0000313" key="5">
    <source>
        <dbReference type="EMBL" id="OGH83916.1"/>
    </source>
</evidence>
<dbReference type="InterPro" id="IPR015421">
    <property type="entry name" value="PyrdxlP-dep_Trfase_major"/>
</dbReference>
<evidence type="ECO:0000256" key="1">
    <source>
        <dbReference type="ARBA" id="ARBA00001933"/>
    </source>
</evidence>
<dbReference type="Proteomes" id="UP000176300">
    <property type="component" value="Unassembled WGS sequence"/>
</dbReference>
<comment type="similarity">
    <text evidence="3">Belongs to the class-III pyridoxal-phosphate-dependent aminotransferase family.</text>
</comment>
<evidence type="ECO:0000313" key="6">
    <source>
        <dbReference type="Proteomes" id="UP000176300"/>
    </source>
</evidence>
<dbReference type="PANTHER" id="PTHR43713:SF3">
    <property type="entry name" value="GLUTAMATE-1-SEMIALDEHYDE 2,1-AMINOMUTASE 1, CHLOROPLASTIC-RELATED"/>
    <property type="match status" value="1"/>
</dbReference>
<organism evidence="5 6">
    <name type="scientific">Candidatus Magasanikbacteria bacterium RIFOXYB1_FULL_40_15</name>
    <dbReference type="NCBI Taxonomy" id="1798697"/>
    <lineage>
        <taxon>Bacteria</taxon>
        <taxon>Candidatus Magasanikiibacteriota</taxon>
    </lineage>
</organism>
<dbReference type="Pfam" id="PF00202">
    <property type="entry name" value="Aminotran_3"/>
    <property type="match status" value="1"/>
</dbReference>
<reference evidence="5 6" key="1">
    <citation type="journal article" date="2016" name="Nat. Commun.">
        <title>Thousands of microbial genomes shed light on interconnected biogeochemical processes in an aquifer system.</title>
        <authorList>
            <person name="Anantharaman K."/>
            <person name="Brown C.T."/>
            <person name="Hug L.A."/>
            <person name="Sharon I."/>
            <person name="Castelle C.J."/>
            <person name="Probst A.J."/>
            <person name="Thomas B.C."/>
            <person name="Singh A."/>
            <person name="Wilkins M.J."/>
            <person name="Karaoz U."/>
            <person name="Brodie E.L."/>
            <person name="Williams K.H."/>
            <person name="Hubbard S.S."/>
            <person name="Banfield J.F."/>
        </authorList>
    </citation>
    <scope>NUCLEOTIDE SEQUENCE [LARGE SCALE GENOMIC DNA]</scope>
</reference>
<proteinExistence type="inferred from homology"/>
<keyword evidence="2 3" id="KW-0663">Pyridoxal phosphate</keyword>
<evidence type="ECO:0000256" key="4">
    <source>
        <dbReference type="SAM" id="Phobius"/>
    </source>
</evidence>
<evidence type="ECO:0000256" key="2">
    <source>
        <dbReference type="ARBA" id="ARBA00022898"/>
    </source>
</evidence>
<name>A0A1F6NIM6_9BACT</name>
<dbReference type="Gene3D" id="3.40.640.10">
    <property type="entry name" value="Type I PLP-dependent aspartate aminotransferase-like (Major domain)"/>
    <property type="match status" value="1"/>
</dbReference>
<dbReference type="InterPro" id="IPR015424">
    <property type="entry name" value="PyrdxlP-dep_Trfase"/>
</dbReference>
<dbReference type="STRING" id="1798697.A2373_01140"/>
<dbReference type="AlphaFoldDB" id="A0A1F6NIM6"/>
<feature type="transmembrane region" description="Helical" evidence="4">
    <location>
        <begin position="276"/>
        <end position="293"/>
    </location>
</feature>
<keyword evidence="4" id="KW-0812">Transmembrane</keyword>
<dbReference type="GO" id="GO:0008483">
    <property type="term" value="F:transaminase activity"/>
    <property type="evidence" value="ECO:0007669"/>
    <property type="project" value="InterPro"/>
</dbReference>
<dbReference type="GO" id="GO:0030170">
    <property type="term" value="F:pyridoxal phosphate binding"/>
    <property type="evidence" value="ECO:0007669"/>
    <property type="project" value="InterPro"/>
</dbReference>
<keyword evidence="4" id="KW-0472">Membrane</keyword>
<dbReference type="PANTHER" id="PTHR43713">
    <property type="entry name" value="GLUTAMATE-1-SEMIALDEHYDE 2,1-AMINOMUTASE"/>
    <property type="match status" value="1"/>
</dbReference>
<comment type="cofactor">
    <cofactor evidence="1">
        <name>pyridoxal 5'-phosphate</name>
        <dbReference type="ChEBI" id="CHEBI:597326"/>
    </cofactor>
</comment>
<evidence type="ECO:0000256" key="3">
    <source>
        <dbReference type="RuleBase" id="RU003560"/>
    </source>
</evidence>
<dbReference type="InterPro" id="IPR015422">
    <property type="entry name" value="PyrdxlP-dep_Trfase_small"/>
</dbReference>
<dbReference type="InterPro" id="IPR005814">
    <property type="entry name" value="Aminotrans_3"/>
</dbReference>
<evidence type="ECO:0008006" key="7">
    <source>
        <dbReference type="Google" id="ProtNLM"/>
    </source>
</evidence>
<dbReference type="Gene3D" id="3.90.1150.10">
    <property type="entry name" value="Aspartate Aminotransferase, domain 1"/>
    <property type="match status" value="1"/>
</dbReference>
<dbReference type="SUPFAM" id="SSF53383">
    <property type="entry name" value="PLP-dependent transferases"/>
    <property type="match status" value="1"/>
</dbReference>
<comment type="caution">
    <text evidence="5">The sequence shown here is derived from an EMBL/GenBank/DDBJ whole genome shotgun (WGS) entry which is preliminary data.</text>
</comment>
<keyword evidence="4" id="KW-1133">Transmembrane helix</keyword>
<accession>A0A1F6NIM6</accession>
<gene>
    <name evidence="5" type="ORF">A2373_01140</name>
</gene>
<protein>
    <recommendedName>
        <fullName evidence="7">Aminotransferase class III</fullName>
    </recommendedName>
</protein>